<accession>A0ABR2UBS8</accession>
<evidence type="ECO:0000256" key="2">
    <source>
        <dbReference type="ARBA" id="ARBA00022729"/>
    </source>
</evidence>
<keyword evidence="2" id="KW-0732">Signal</keyword>
<dbReference type="Pfam" id="PF17766">
    <property type="entry name" value="fn3_6"/>
    <property type="match status" value="1"/>
</dbReference>
<evidence type="ECO:0000313" key="4">
    <source>
        <dbReference type="EMBL" id="KAK9047087.1"/>
    </source>
</evidence>
<protein>
    <recommendedName>
        <fullName evidence="3">Subtilisin-like protease fibronectin type-III domain-containing protein</fullName>
    </recommendedName>
</protein>
<dbReference type="Proteomes" id="UP001396334">
    <property type="component" value="Unassembled WGS sequence"/>
</dbReference>
<dbReference type="Gene3D" id="3.50.30.30">
    <property type="match status" value="1"/>
</dbReference>
<feature type="domain" description="Subtilisin-like protease fibronectin type-III" evidence="3">
    <location>
        <begin position="182"/>
        <end position="241"/>
    </location>
</feature>
<name>A0ABR2UBS8_9ROSI</name>
<evidence type="ECO:0000256" key="1">
    <source>
        <dbReference type="ARBA" id="ARBA00011073"/>
    </source>
</evidence>
<dbReference type="EMBL" id="JBBPBN010000001">
    <property type="protein sequence ID" value="KAK9047087.1"/>
    <property type="molecule type" value="Genomic_DNA"/>
</dbReference>
<reference evidence="4 5" key="1">
    <citation type="journal article" date="2024" name="G3 (Bethesda)">
        <title>Genome assembly of Hibiscus sabdariffa L. provides insights into metabolisms of medicinal natural products.</title>
        <authorList>
            <person name="Kim T."/>
        </authorList>
    </citation>
    <scope>NUCLEOTIDE SEQUENCE [LARGE SCALE GENOMIC DNA]</scope>
    <source>
        <strain evidence="4">TK-2024</strain>
        <tissue evidence="4">Old leaves</tissue>
    </source>
</reference>
<gene>
    <name evidence="4" type="ORF">V6N11_052945</name>
</gene>
<comment type="similarity">
    <text evidence="1">Belongs to the peptidase S8 family.</text>
</comment>
<evidence type="ECO:0000313" key="5">
    <source>
        <dbReference type="Proteomes" id="UP001396334"/>
    </source>
</evidence>
<sequence length="249" mass="27421">MDHSAMPKVFASRRSWYMSTLSSLSGNTNATIPAAEPIYSYNHVIQVDRTLGASLRLGTDVFVNGEVLYPGNFSSSQFPIVFMDACDDIDELKKVAANIVVCQDPGSEASLSDQFFNILDAGNAAGVFITNYTHLDISIESFFPAIFLGQKDGDVVLGYIKTNKTPKASIEFKRTFLGFKPSPIGLKVTVEPDTLVFKEKNEKQSFKLRIEAPPQLNETVSFGYLAWEDSQGKHVVRSPIVATSYSIVK</sequence>
<comment type="caution">
    <text evidence="4">The sequence shown here is derived from an EMBL/GenBank/DDBJ whole genome shotgun (WGS) entry which is preliminary data.</text>
</comment>
<dbReference type="CDD" id="cd02120">
    <property type="entry name" value="PA_subtilisin_like"/>
    <property type="match status" value="1"/>
</dbReference>
<organism evidence="4 5">
    <name type="scientific">Hibiscus sabdariffa</name>
    <name type="common">roselle</name>
    <dbReference type="NCBI Taxonomy" id="183260"/>
    <lineage>
        <taxon>Eukaryota</taxon>
        <taxon>Viridiplantae</taxon>
        <taxon>Streptophyta</taxon>
        <taxon>Embryophyta</taxon>
        <taxon>Tracheophyta</taxon>
        <taxon>Spermatophyta</taxon>
        <taxon>Magnoliopsida</taxon>
        <taxon>eudicotyledons</taxon>
        <taxon>Gunneridae</taxon>
        <taxon>Pentapetalae</taxon>
        <taxon>rosids</taxon>
        <taxon>malvids</taxon>
        <taxon>Malvales</taxon>
        <taxon>Malvaceae</taxon>
        <taxon>Malvoideae</taxon>
        <taxon>Hibiscus</taxon>
    </lineage>
</organism>
<dbReference type="InterPro" id="IPR041469">
    <property type="entry name" value="Subtilisin-like_FN3"/>
</dbReference>
<evidence type="ECO:0000259" key="3">
    <source>
        <dbReference type="Pfam" id="PF17766"/>
    </source>
</evidence>
<dbReference type="PANTHER" id="PTHR10795">
    <property type="entry name" value="PROPROTEIN CONVERTASE SUBTILISIN/KEXIN"/>
    <property type="match status" value="1"/>
</dbReference>
<proteinExistence type="inferred from homology"/>
<dbReference type="InterPro" id="IPR045051">
    <property type="entry name" value="SBT"/>
</dbReference>
<keyword evidence="5" id="KW-1185">Reference proteome</keyword>